<keyword evidence="3" id="KW-1185">Reference proteome</keyword>
<evidence type="ECO:0000256" key="1">
    <source>
        <dbReference type="SAM" id="MobiDB-lite"/>
    </source>
</evidence>
<sequence length="169" mass="19318">MRRPSSALMVSTKHDILREDAWGTLFGLQARPKLRPLSEMSSFLERPRRCRGSFIFVGDESDDPTETVDESDAAAREKEEDAEFSLDPFPKTCRMELKPGEARACEAAQVEGCMDNCRAQYLLPRPFVLKPLPEEDRKVCYNACIDHCVLGRTQAGQLELRFRYEGSYY</sequence>
<name>A0ABP0REP3_9DINO</name>
<reference evidence="2 3" key="1">
    <citation type="submission" date="2024-02" db="EMBL/GenBank/DDBJ databases">
        <authorList>
            <person name="Chen Y."/>
            <person name="Shah S."/>
            <person name="Dougan E. K."/>
            <person name="Thang M."/>
            <person name="Chan C."/>
        </authorList>
    </citation>
    <scope>NUCLEOTIDE SEQUENCE [LARGE SCALE GENOMIC DNA]</scope>
</reference>
<evidence type="ECO:0000313" key="3">
    <source>
        <dbReference type="Proteomes" id="UP001642484"/>
    </source>
</evidence>
<dbReference type="EMBL" id="CAXAMN010025906">
    <property type="protein sequence ID" value="CAK9099045.1"/>
    <property type="molecule type" value="Genomic_DNA"/>
</dbReference>
<proteinExistence type="predicted"/>
<evidence type="ECO:0000313" key="2">
    <source>
        <dbReference type="EMBL" id="CAK9099045.1"/>
    </source>
</evidence>
<accession>A0ABP0REP3</accession>
<comment type="caution">
    <text evidence="2">The sequence shown here is derived from an EMBL/GenBank/DDBJ whole genome shotgun (WGS) entry which is preliminary data.</text>
</comment>
<protein>
    <submittedName>
        <fullName evidence="2">Uncharacterized protein</fullName>
    </submittedName>
</protein>
<dbReference type="Proteomes" id="UP001642484">
    <property type="component" value="Unassembled WGS sequence"/>
</dbReference>
<feature type="region of interest" description="Disordered" evidence="1">
    <location>
        <begin position="60"/>
        <end position="81"/>
    </location>
</feature>
<organism evidence="2 3">
    <name type="scientific">Durusdinium trenchii</name>
    <dbReference type="NCBI Taxonomy" id="1381693"/>
    <lineage>
        <taxon>Eukaryota</taxon>
        <taxon>Sar</taxon>
        <taxon>Alveolata</taxon>
        <taxon>Dinophyceae</taxon>
        <taxon>Suessiales</taxon>
        <taxon>Symbiodiniaceae</taxon>
        <taxon>Durusdinium</taxon>
    </lineage>
</organism>
<gene>
    <name evidence="2" type="ORF">CCMP2556_LOCUS46873</name>
</gene>
<feature type="compositionally biased region" description="Acidic residues" evidence="1">
    <location>
        <begin position="60"/>
        <end position="72"/>
    </location>
</feature>